<keyword evidence="3" id="KW-1185">Reference proteome</keyword>
<reference evidence="2 3" key="1">
    <citation type="submission" date="2022-04" db="EMBL/GenBank/DDBJ databases">
        <title>Positive selection, recombination, and allopatry shape intraspecific diversity of widespread and dominant cyanobacteria.</title>
        <authorList>
            <person name="Wei J."/>
            <person name="Shu W."/>
            <person name="Hu C."/>
        </authorList>
    </citation>
    <scope>NUCLEOTIDE SEQUENCE [LARGE SCALE GENOMIC DNA]</scope>
    <source>
        <strain evidence="2 3">AS-A4</strain>
    </source>
</reference>
<organism evidence="2 3">
    <name type="scientific">Stenomitos frigidus AS-A4</name>
    <dbReference type="NCBI Taxonomy" id="2933935"/>
    <lineage>
        <taxon>Bacteria</taxon>
        <taxon>Bacillati</taxon>
        <taxon>Cyanobacteriota</taxon>
        <taxon>Cyanophyceae</taxon>
        <taxon>Leptolyngbyales</taxon>
        <taxon>Leptolyngbyaceae</taxon>
        <taxon>Stenomitos</taxon>
    </lineage>
</organism>
<protein>
    <submittedName>
        <fullName evidence="2">Uncharacterized protein</fullName>
    </submittedName>
</protein>
<evidence type="ECO:0000256" key="1">
    <source>
        <dbReference type="SAM" id="Phobius"/>
    </source>
</evidence>
<accession>A0ABV0KPM7</accession>
<keyword evidence="1" id="KW-1133">Transmembrane helix</keyword>
<name>A0ABV0KPM7_9CYAN</name>
<keyword evidence="1" id="KW-0472">Membrane</keyword>
<evidence type="ECO:0000313" key="2">
    <source>
        <dbReference type="EMBL" id="MEP1061196.1"/>
    </source>
</evidence>
<keyword evidence="1" id="KW-0812">Transmembrane</keyword>
<feature type="transmembrane region" description="Helical" evidence="1">
    <location>
        <begin position="52"/>
        <end position="73"/>
    </location>
</feature>
<dbReference type="EMBL" id="JAMPLM010000029">
    <property type="protein sequence ID" value="MEP1061196.1"/>
    <property type="molecule type" value="Genomic_DNA"/>
</dbReference>
<proteinExistence type="predicted"/>
<evidence type="ECO:0000313" key="3">
    <source>
        <dbReference type="Proteomes" id="UP001476950"/>
    </source>
</evidence>
<gene>
    <name evidence="2" type="ORF">NDI38_22445</name>
</gene>
<sequence length="79" mass="8990">MEPTTGEQFFLQFTHVDSECYQLFLDQFAQAYPDSLNMLQVDNEAFYKAKALVIPANMSAVTLFCAGVKLIALSKKYER</sequence>
<comment type="caution">
    <text evidence="2">The sequence shown here is derived from an EMBL/GenBank/DDBJ whole genome shotgun (WGS) entry which is preliminary data.</text>
</comment>
<dbReference type="Proteomes" id="UP001476950">
    <property type="component" value="Unassembled WGS sequence"/>
</dbReference>
<dbReference type="RefSeq" id="WP_190449985.1">
    <property type="nucleotide sequence ID" value="NZ_JAMPLM010000029.1"/>
</dbReference>